<dbReference type="Proteomes" id="UP001497623">
    <property type="component" value="Unassembled WGS sequence"/>
</dbReference>
<dbReference type="PANTHER" id="PTHR21016">
    <property type="entry name" value="BETA-AMYLOID BINDING PROTEIN-RELATED"/>
    <property type="match status" value="1"/>
</dbReference>
<name>A0AAV2SME8_MEGNR</name>
<protein>
    <recommendedName>
        <fullName evidence="9">TM2 domain-containing protein</fullName>
    </recommendedName>
</protein>
<feature type="transmembrane region" description="Helical" evidence="8">
    <location>
        <begin position="135"/>
        <end position="155"/>
    </location>
</feature>
<feature type="domain" description="TM2" evidence="9">
    <location>
        <begin position="110"/>
        <end position="158"/>
    </location>
</feature>
<dbReference type="AlphaFoldDB" id="A0AAV2SME8"/>
<comment type="subcellular location">
    <subcellularLocation>
        <location evidence="1">Membrane</location>
        <topology evidence="1">Multi-pass membrane protein</topology>
    </subcellularLocation>
</comment>
<dbReference type="PANTHER" id="PTHR21016:SF1">
    <property type="entry name" value="TM2 DOMAIN-CONTAINING PROTEIN 1"/>
    <property type="match status" value="1"/>
</dbReference>
<sequence>IRKLISIQNQSSILISNMKVLVMFLLCAAMLLILATTTSTSGSWHTNCSSLLPGQFLCTDFNVDHATQQLHGCTQQGTATVMCEAAPGIICTETSNNTFPKEIPCKWTNGYSYETALLLSVFMGMFGIDRVYLGYYAIGLAKFCTLGFLFLGQLIDIVLIATQTVGPADGSHYVISYYGAGMNVIRRDNLTYRMPQDDWQIDEL</sequence>
<feature type="non-terminal residue" evidence="10">
    <location>
        <position position="1"/>
    </location>
</feature>
<comment type="caution">
    <text evidence="10">The sequence shown here is derived from an EMBL/GenBank/DDBJ whole genome shotgun (WGS) entry which is preliminary data.</text>
</comment>
<feature type="non-terminal residue" evidence="10">
    <location>
        <position position="204"/>
    </location>
</feature>
<evidence type="ECO:0000313" key="11">
    <source>
        <dbReference type="Proteomes" id="UP001497623"/>
    </source>
</evidence>
<gene>
    <name evidence="10" type="ORF">MNOR_LOCUS38527</name>
</gene>
<evidence type="ECO:0000256" key="3">
    <source>
        <dbReference type="ARBA" id="ARBA00022692"/>
    </source>
</evidence>
<evidence type="ECO:0000259" key="9">
    <source>
        <dbReference type="Pfam" id="PF05154"/>
    </source>
</evidence>
<evidence type="ECO:0000256" key="4">
    <source>
        <dbReference type="ARBA" id="ARBA00022729"/>
    </source>
</evidence>
<dbReference type="EMBL" id="CAXKWB010088813">
    <property type="protein sequence ID" value="CAL4213317.1"/>
    <property type="molecule type" value="Genomic_DNA"/>
</dbReference>
<comment type="similarity">
    <text evidence="2">Belongs to the TM2 family.</text>
</comment>
<evidence type="ECO:0000256" key="8">
    <source>
        <dbReference type="SAM" id="Phobius"/>
    </source>
</evidence>
<keyword evidence="11" id="KW-1185">Reference proteome</keyword>
<dbReference type="InterPro" id="IPR050932">
    <property type="entry name" value="TM2D1-3-like"/>
</dbReference>
<keyword evidence="6 8" id="KW-0472">Membrane</keyword>
<proteinExistence type="inferred from homology"/>
<evidence type="ECO:0000313" key="10">
    <source>
        <dbReference type="EMBL" id="CAL4213317.1"/>
    </source>
</evidence>
<keyword evidence="7" id="KW-0325">Glycoprotein</keyword>
<accession>A0AAV2SME8</accession>
<keyword evidence="4" id="KW-0732">Signal</keyword>
<dbReference type="InterPro" id="IPR007829">
    <property type="entry name" value="TM2"/>
</dbReference>
<evidence type="ECO:0000256" key="6">
    <source>
        <dbReference type="ARBA" id="ARBA00023136"/>
    </source>
</evidence>
<keyword evidence="3 8" id="KW-0812">Transmembrane</keyword>
<evidence type="ECO:0000256" key="2">
    <source>
        <dbReference type="ARBA" id="ARBA00008284"/>
    </source>
</evidence>
<keyword evidence="5 8" id="KW-1133">Transmembrane helix</keyword>
<evidence type="ECO:0000256" key="5">
    <source>
        <dbReference type="ARBA" id="ARBA00022989"/>
    </source>
</evidence>
<dbReference type="GO" id="GO:0016020">
    <property type="term" value="C:membrane"/>
    <property type="evidence" value="ECO:0007669"/>
    <property type="project" value="UniProtKB-SubCell"/>
</dbReference>
<feature type="transmembrane region" description="Helical" evidence="8">
    <location>
        <begin position="20"/>
        <end position="37"/>
    </location>
</feature>
<organism evidence="10 11">
    <name type="scientific">Meganyctiphanes norvegica</name>
    <name type="common">Northern krill</name>
    <name type="synonym">Thysanopoda norvegica</name>
    <dbReference type="NCBI Taxonomy" id="48144"/>
    <lineage>
        <taxon>Eukaryota</taxon>
        <taxon>Metazoa</taxon>
        <taxon>Ecdysozoa</taxon>
        <taxon>Arthropoda</taxon>
        <taxon>Crustacea</taxon>
        <taxon>Multicrustacea</taxon>
        <taxon>Malacostraca</taxon>
        <taxon>Eumalacostraca</taxon>
        <taxon>Eucarida</taxon>
        <taxon>Euphausiacea</taxon>
        <taxon>Euphausiidae</taxon>
        <taxon>Meganyctiphanes</taxon>
    </lineage>
</organism>
<evidence type="ECO:0000256" key="7">
    <source>
        <dbReference type="ARBA" id="ARBA00023180"/>
    </source>
</evidence>
<evidence type="ECO:0000256" key="1">
    <source>
        <dbReference type="ARBA" id="ARBA00004141"/>
    </source>
</evidence>
<dbReference type="Pfam" id="PF05154">
    <property type="entry name" value="TM2"/>
    <property type="match status" value="1"/>
</dbReference>
<reference evidence="10 11" key="1">
    <citation type="submission" date="2024-05" db="EMBL/GenBank/DDBJ databases">
        <authorList>
            <person name="Wallberg A."/>
        </authorList>
    </citation>
    <scope>NUCLEOTIDE SEQUENCE [LARGE SCALE GENOMIC DNA]</scope>
</reference>